<dbReference type="HOGENOM" id="CLU_2973959_0_0_5"/>
<name>V9W1X1_9RHOB</name>
<dbReference type="Proteomes" id="UP000018780">
    <property type="component" value="Chromosome"/>
</dbReference>
<evidence type="ECO:0000313" key="2">
    <source>
        <dbReference type="Proteomes" id="UP000018780"/>
    </source>
</evidence>
<dbReference type="AlphaFoldDB" id="V9W1X1"/>
<reference evidence="1 2" key="1">
    <citation type="submission" date="2013-09" db="EMBL/GenBank/DDBJ databases">
        <authorList>
            <consortium name="DOE Joint Genome Institute"/>
            <person name="Klenk H.-P."/>
            <person name="Huntemann M."/>
            <person name="Han J."/>
            <person name="Chen A."/>
            <person name="Kyrpides N."/>
            <person name="Mavromatis K."/>
            <person name="Markowitz V."/>
            <person name="Palaniappan K."/>
            <person name="Ivanova N."/>
            <person name="Schaumberg A."/>
            <person name="Pati A."/>
            <person name="Liolios K."/>
            <person name="Nordberg H.P."/>
            <person name="Cantor M.N."/>
            <person name="Hua S.X."/>
            <person name="Woyke T."/>
        </authorList>
    </citation>
    <scope>NUCLEOTIDE SEQUENCE [LARGE SCALE GENOMIC DNA]</scope>
    <source>
        <strain evidence="1 2">DSM 14336</strain>
    </source>
</reference>
<accession>V9W1X1</accession>
<sequence>MRDQSALTAVCEIRPDWRSAVLRSPLHLSGRLRGLRRSGTETAVQRPFTPAWSSAHEA</sequence>
<dbReference type="STRING" id="999552.METH_15535"/>
<dbReference type="KEGG" id="lmd:METH_15535"/>
<protein>
    <submittedName>
        <fullName evidence="1">Uncharacterized protein</fullName>
    </submittedName>
</protein>
<dbReference type="EMBL" id="CP006773">
    <property type="protein sequence ID" value="AHD03172.1"/>
    <property type="molecule type" value="Genomic_DNA"/>
</dbReference>
<proteinExistence type="predicted"/>
<gene>
    <name evidence="1" type="ORF">METH_15535</name>
</gene>
<evidence type="ECO:0000313" key="1">
    <source>
        <dbReference type="EMBL" id="AHD03172.1"/>
    </source>
</evidence>
<organism evidence="1 2">
    <name type="scientific">Leisingera methylohalidivorans DSM 14336</name>
    <dbReference type="NCBI Taxonomy" id="999552"/>
    <lineage>
        <taxon>Bacteria</taxon>
        <taxon>Pseudomonadati</taxon>
        <taxon>Pseudomonadota</taxon>
        <taxon>Alphaproteobacteria</taxon>
        <taxon>Rhodobacterales</taxon>
        <taxon>Roseobacteraceae</taxon>
        <taxon>Leisingera</taxon>
    </lineage>
</organism>
<keyword evidence="2" id="KW-1185">Reference proteome</keyword>